<keyword evidence="1" id="KW-0472">Membrane</keyword>
<keyword evidence="1" id="KW-0812">Transmembrane</keyword>
<reference evidence="2 3" key="1">
    <citation type="submission" date="2020-08" db="EMBL/GenBank/DDBJ databases">
        <title>Sequencing the genomes of 1000 actinobacteria strains.</title>
        <authorList>
            <person name="Klenk H.-P."/>
        </authorList>
    </citation>
    <scope>NUCLEOTIDE SEQUENCE [LARGE SCALE GENOMIC DNA]</scope>
    <source>
        <strain evidence="2 3">DSM 45582</strain>
    </source>
</reference>
<keyword evidence="1" id="KW-1133">Transmembrane helix</keyword>
<dbReference type="EMBL" id="JACHIV010000001">
    <property type="protein sequence ID" value="MBB5072132.1"/>
    <property type="molecule type" value="Genomic_DNA"/>
</dbReference>
<comment type="caution">
    <text evidence="2">The sequence shown here is derived from an EMBL/GenBank/DDBJ whole genome shotgun (WGS) entry which is preliminary data.</text>
</comment>
<keyword evidence="3" id="KW-1185">Reference proteome</keyword>
<name>A0A840NSJ8_9PSEU</name>
<dbReference type="Proteomes" id="UP000580474">
    <property type="component" value="Unassembled WGS sequence"/>
</dbReference>
<feature type="transmembrane region" description="Helical" evidence="1">
    <location>
        <begin position="12"/>
        <end position="34"/>
    </location>
</feature>
<sequence length="71" mass="7743">MRKIDRWIVDHPMVAAVSVSIAAAVLNLAISVLLHPDGLRFGVGNLWLAPPLGVLAYFLLFRPISDKHRGG</sequence>
<evidence type="ECO:0000313" key="3">
    <source>
        <dbReference type="Proteomes" id="UP000580474"/>
    </source>
</evidence>
<feature type="transmembrane region" description="Helical" evidence="1">
    <location>
        <begin position="46"/>
        <end position="64"/>
    </location>
</feature>
<accession>A0A840NSJ8</accession>
<gene>
    <name evidence="2" type="ORF">BJ969_005220</name>
</gene>
<dbReference type="RefSeq" id="WP_184483259.1">
    <property type="nucleotide sequence ID" value="NZ_JACHIV010000001.1"/>
</dbReference>
<organism evidence="2 3">
    <name type="scientific">Saccharopolyspora gloriosae</name>
    <dbReference type="NCBI Taxonomy" id="455344"/>
    <lineage>
        <taxon>Bacteria</taxon>
        <taxon>Bacillati</taxon>
        <taxon>Actinomycetota</taxon>
        <taxon>Actinomycetes</taxon>
        <taxon>Pseudonocardiales</taxon>
        <taxon>Pseudonocardiaceae</taxon>
        <taxon>Saccharopolyspora</taxon>
    </lineage>
</organism>
<evidence type="ECO:0000313" key="2">
    <source>
        <dbReference type="EMBL" id="MBB5072132.1"/>
    </source>
</evidence>
<dbReference type="AlphaFoldDB" id="A0A840NSJ8"/>
<protein>
    <submittedName>
        <fullName evidence="2">Uncharacterized protein</fullName>
    </submittedName>
</protein>
<proteinExistence type="predicted"/>
<evidence type="ECO:0000256" key="1">
    <source>
        <dbReference type="SAM" id="Phobius"/>
    </source>
</evidence>